<dbReference type="GO" id="GO:0003712">
    <property type="term" value="F:transcription coregulator activity"/>
    <property type="evidence" value="ECO:0007669"/>
    <property type="project" value="EnsemblFungi"/>
</dbReference>
<keyword evidence="1 3" id="KW-0853">WD repeat</keyword>
<feature type="compositionally biased region" description="Acidic residues" evidence="4">
    <location>
        <begin position="259"/>
        <end position="275"/>
    </location>
</feature>
<dbReference type="InterPro" id="IPR001680">
    <property type="entry name" value="WD40_rpt"/>
</dbReference>
<evidence type="ECO:0000313" key="6">
    <source>
        <dbReference type="EMBL" id="ODQ60520.1"/>
    </source>
</evidence>
<dbReference type="GO" id="GO:0017025">
    <property type="term" value="F:TBP-class protein binding"/>
    <property type="evidence" value="ECO:0007669"/>
    <property type="project" value="EnsemblFungi"/>
</dbReference>
<dbReference type="GO" id="GO:0005634">
    <property type="term" value="C:nucleus"/>
    <property type="evidence" value="ECO:0007669"/>
    <property type="project" value="TreeGrafter"/>
</dbReference>
<dbReference type="STRING" id="683960.A0A1E3P5H0"/>
<evidence type="ECO:0000256" key="1">
    <source>
        <dbReference type="ARBA" id="ARBA00022574"/>
    </source>
</evidence>
<evidence type="ECO:0000259" key="5">
    <source>
        <dbReference type="Pfam" id="PF23798"/>
    </source>
</evidence>
<dbReference type="GO" id="GO:0045944">
    <property type="term" value="P:positive regulation of transcription by RNA polymerase II"/>
    <property type="evidence" value="ECO:0007669"/>
    <property type="project" value="EnsemblFungi"/>
</dbReference>
<dbReference type="PANTHER" id="PTHR22847">
    <property type="entry name" value="WD40 REPEAT PROTEIN"/>
    <property type="match status" value="1"/>
</dbReference>
<proteinExistence type="predicted"/>
<accession>A0A1E3P5H0</accession>
<feature type="compositionally biased region" description="Basic and acidic residues" evidence="4">
    <location>
        <begin position="15"/>
        <end position="24"/>
    </location>
</feature>
<protein>
    <recommendedName>
        <fullName evidence="5">Transcription factor spt8 beta-propeller domain-containing protein</fullName>
    </recommendedName>
</protein>
<dbReference type="Proteomes" id="UP000094112">
    <property type="component" value="Unassembled WGS sequence"/>
</dbReference>
<organism evidence="6 7">
    <name type="scientific">Wickerhamomyces anomalus (strain ATCC 58044 / CBS 1984 / NCYC 433 / NRRL Y-366-8)</name>
    <name type="common">Yeast</name>
    <name type="synonym">Hansenula anomala</name>
    <dbReference type="NCBI Taxonomy" id="683960"/>
    <lineage>
        <taxon>Eukaryota</taxon>
        <taxon>Fungi</taxon>
        <taxon>Dikarya</taxon>
        <taxon>Ascomycota</taxon>
        <taxon>Saccharomycotina</taxon>
        <taxon>Saccharomycetes</taxon>
        <taxon>Phaffomycetales</taxon>
        <taxon>Wickerhamomycetaceae</taxon>
        <taxon>Wickerhamomyces</taxon>
    </lineage>
</organism>
<dbReference type="InterPro" id="IPR015943">
    <property type="entry name" value="WD40/YVTN_repeat-like_dom_sf"/>
</dbReference>
<name>A0A1E3P5H0_WICAA</name>
<dbReference type="PROSITE" id="PS50294">
    <property type="entry name" value="WD_REPEATS_REGION"/>
    <property type="match status" value="1"/>
</dbReference>
<feature type="region of interest" description="Disordered" evidence="4">
    <location>
        <begin position="251"/>
        <end position="307"/>
    </location>
</feature>
<keyword evidence="7" id="KW-1185">Reference proteome</keyword>
<dbReference type="InterPro" id="IPR036322">
    <property type="entry name" value="WD40_repeat_dom_sf"/>
</dbReference>
<feature type="compositionally biased region" description="Low complexity" evidence="4">
    <location>
        <begin position="290"/>
        <end position="307"/>
    </location>
</feature>
<dbReference type="GO" id="GO:0006325">
    <property type="term" value="P:chromatin organization"/>
    <property type="evidence" value="ECO:0007669"/>
    <property type="project" value="EnsemblFungi"/>
</dbReference>
<dbReference type="OrthoDB" id="10260946at2759"/>
<evidence type="ECO:0000256" key="3">
    <source>
        <dbReference type="PROSITE-ProRule" id="PRU00221"/>
    </source>
</evidence>
<dbReference type="PROSITE" id="PS50082">
    <property type="entry name" value="WD_REPEATS_2"/>
    <property type="match status" value="2"/>
</dbReference>
<dbReference type="GO" id="GO:0000122">
    <property type="term" value="P:negative regulation of transcription by RNA polymerase II"/>
    <property type="evidence" value="ECO:0007669"/>
    <property type="project" value="EnsemblFungi"/>
</dbReference>
<reference evidence="6 7" key="1">
    <citation type="journal article" date="2016" name="Proc. Natl. Acad. Sci. U.S.A.">
        <title>Comparative genomics of biotechnologically important yeasts.</title>
        <authorList>
            <person name="Riley R."/>
            <person name="Haridas S."/>
            <person name="Wolfe K.H."/>
            <person name="Lopes M.R."/>
            <person name="Hittinger C.T."/>
            <person name="Goeker M."/>
            <person name="Salamov A.A."/>
            <person name="Wisecaver J.H."/>
            <person name="Long T.M."/>
            <person name="Calvey C.H."/>
            <person name="Aerts A.L."/>
            <person name="Barry K.W."/>
            <person name="Choi C."/>
            <person name="Clum A."/>
            <person name="Coughlan A.Y."/>
            <person name="Deshpande S."/>
            <person name="Douglass A.P."/>
            <person name="Hanson S.J."/>
            <person name="Klenk H.-P."/>
            <person name="LaButti K.M."/>
            <person name="Lapidus A."/>
            <person name="Lindquist E.A."/>
            <person name="Lipzen A.M."/>
            <person name="Meier-Kolthoff J.P."/>
            <person name="Ohm R.A."/>
            <person name="Otillar R.P."/>
            <person name="Pangilinan J.L."/>
            <person name="Peng Y."/>
            <person name="Rokas A."/>
            <person name="Rosa C.A."/>
            <person name="Scheuner C."/>
            <person name="Sibirny A.A."/>
            <person name="Slot J.C."/>
            <person name="Stielow J.B."/>
            <person name="Sun H."/>
            <person name="Kurtzman C.P."/>
            <person name="Blackwell M."/>
            <person name="Grigoriev I.V."/>
            <person name="Jeffries T.W."/>
        </authorList>
    </citation>
    <scope>NUCLEOTIDE SEQUENCE [LARGE SCALE GENOMIC DNA]</scope>
    <source>
        <strain evidence="7">ATCC 58044 / CBS 1984 / NCYC 433 / NRRL Y-366-8</strain>
    </source>
</reference>
<sequence length="485" mass="54083">MEDANEDGNVNIEVEEPKSTRQVDDQQEDNEAPPPQDGKNQLESFYNQMRFKAQLANSYDVNPFVAIPYSSPINSIALSASSKWLFTGGDDGFIRKYDFFSSIDGEVQLTAAQKHSLVDSITNGGALQGYWENEIPVKRSMLTKDSYEPKLSPVFSLAIENRCLWLLSGLSNGGINMQSIRHNEGTIVHHFAGHQDTVSALKLNQAQNKFISGSWDKLINSWDLNSGKIINTFKDATGQISSLEFRPAGGVDIEAQPINEDDDMDSLFGDEEEEQQNGKQQRSTKQQRKSSSSSTVPSTTTTTTTTTHQGLDENIFMSSSIDGSINIWDLRTNQQVLRLKGTKHSPPWCVSSCWSQDGNFIYAGRRNSTVDEISLRMPLDSNNEIKVSKTLKFPQVSGAVTVVRPLPNGHHILCGSYDNIRIYDLRLYEESHKKTPFLIVPGHHGGTLSDVQFDPTYKYMISASGNRGWQGSSTETVFIYDVELQ</sequence>
<evidence type="ECO:0000256" key="4">
    <source>
        <dbReference type="SAM" id="MobiDB-lite"/>
    </source>
</evidence>
<feature type="repeat" description="WD" evidence="3">
    <location>
        <begin position="312"/>
        <end position="338"/>
    </location>
</feature>
<dbReference type="AlphaFoldDB" id="A0A1E3P5H0"/>
<dbReference type="RefSeq" id="XP_019039727.1">
    <property type="nucleotide sequence ID" value="XM_019181589.1"/>
</dbReference>
<gene>
    <name evidence="6" type="ORF">WICANDRAFT_29248</name>
</gene>
<dbReference type="Gene3D" id="2.130.10.10">
    <property type="entry name" value="YVTN repeat-like/Quinoprotein amine dehydrogenase"/>
    <property type="match status" value="2"/>
</dbReference>
<dbReference type="SMART" id="SM00320">
    <property type="entry name" value="WD40"/>
    <property type="match status" value="6"/>
</dbReference>
<keyword evidence="2" id="KW-0677">Repeat</keyword>
<feature type="repeat" description="WD" evidence="3">
    <location>
        <begin position="191"/>
        <end position="232"/>
    </location>
</feature>
<dbReference type="GO" id="GO:0000124">
    <property type="term" value="C:SAGA complex"/>
    <property type="evidence" value="ECO:0007669"/>
    <property type="project" value="EnsemblFungi"/>
</dbReference>
<feature type="region of interest" description="Disordered" evidence="4">
    <location>
        <begin position="1"/>
        <end position="41"/>
    </location>
</feature>
<dbReference type="GeneID" id="30198835"/>
<dbReference type="InterPro" id="IPR057544">
    <property type="entry name" value="Beta-prop_SPT8"/>
</dbReference>
<evidence type="ECO:0000256" key="2">
    <source>
        <dbReference type="ARBA" id="ARBA00022737"/>
    </source>
</evidence>
<evidence type="ECO:0000313" key="7">
    <source>
        <dbReference type="Proteomes" id="UP000094112"/>
    </source>
</evidence>
<dbReference type="EMBL" id="KV454209">
    <property type="protein sequence ID" value="ODQ60520.1"/>
    <property type="molecule type" value="Genomic_DNA"/>
</dbReference>
<feature type="domain" description="Transcription factor spt8 beta-propeller" evidence="5">
    <location>
        <begin position="59"/>
        <end position="483"/>
    </location>
</feature>
<dbReference type="PANTHER" id="PTHR22847:SF735">
    <property type="entry name" value="AFR153WP"/>
    <property type="match status" value="1"/>
</dbReference>
<dbReference type="Pfam" id="PF23798">
    <property type="entry name" value="Beta-prop_SPT8"/>
    <property type="match status" value="1"/>
</dbReference>
<dbReference type="SUPFAM" id="SSF50978">
    <property type="entry name" value="WD40 repeat-like"/>
    <property type="match status" value="1"/>
</dbReference>